<name>A0A314USH5_PRUYE</name>
<accession>A0A314USH5</accession>
<gene>
    <name evidence="1" type="ORF">Pyn_12138</name>
</gene>
<dbReference type="EMBL" id="PJQY01003166">
    <property type="protein sequence ID" value="PQM39716.1"/>
    <property type="molecule type" value="Genomic_DNA"/>
</dbReference>
<evidence type="ECO:0000313" key="2">
    <source>
        <dbReference type="Proteomes" id="UP000250321"/>
    </source>
</evidence>
<sequence length="65" mass="7557">MVFREFCFATSFQESSRFEKAYPQHHGGVSASGDQWRKEFLKDWQGINGWLQDPAGYLALIEEDN</sequence>
<comment type="caution">
    <text evidence="1">The sequence shown here is derived from an EMBL/GenBank/DDBJ whole genome shotgun (WGS) entry which is preliminary data.</text>
</comment>
<organism evidence="1 2">
    <name type="scientific">Prunus yedoensis var. nudiflora</name>
    <dbReference type="NCBI Taxonomy" id="2094558"/>
    <lineage>
        <taxon>Eukaryota</taxon>
        <taxon>Viridiplantae</taxon>
        <taxon>Streptophyta</taxon>
        <taxon>Embryophyta</taxon>
        <taxon>Tracheophyta</taxon>
        <taxon>Spermatophyta</taxon>
        <taxon>Magnoliopsida</taxon>
        <taxon>eudicotyledons</taxon>
        <taxon>Gunneridae</taxon>
        <taxon>Pentapetalae</taxon>
        <taxon>rosids</taxon>
        <taxon>fabids</taxon>
        <taxon>Rosales</taxon>
        <taxon>Rosaceae</taxon>
        <taxon>Amygdaloideae</taxon>
        <taxon>Amygdaleae</taxon>
        <taxon>Prunus</taxon>
    </lineage>
</organism>
<proteinExistence type="predicted"/>
<protein>
    <submittedName>
        <fullName evidence="1">Uncharacterized protein</fullName>
    </submittedName>
</protein>
<keyword evidence="2" id="KW-1185">Reference proteome</keyword>
<dbReference type="Proteomes" id="UP000250321">
    <property type="component" value="Unassembled WGS sequence"/>
</dbReference>
<dbReference type="AlphaFoldDB" id="A0A314USH5"/>
<evidence type="ECO:0000313" key="1">
    <source>
        <dbReference type="EMBL" id="PQM39716.1"/>
    </source>
</evidence>
<reference evidence="1 2" key="1">
    <citation type="submission" date="2018-02" db="EMBL/GenBank/DDBJ databases">
        <title>Draft genome of wild Prunus yedoensis var. nudiflora.</title>
        <authorList>
            <person name="Baek S."/>
            <person name="Kim J.-H."/>
            <person name="Choi K."/>
            <person name="Kim G.-B."/>
            <person name="Cho A."/>
            <person name="Jang H."/>
            <person name="Shin C.-H."/>
            <person name="Yu H.-J."/>
            <person name="Mun J.-H."/>
        </authorList>
    </citation>
    <scope>NUCLEOTIDE SEQUENCE [LARGE SCALE GENOMIC DNA]</scope>
    <source>
        <strain evidence="2">cv. Jeju island</strain>
        <tissue evidence="1">Leaf</tissue>
    </source>
</reference>